<dbReference type="InterPro" id="IPR006598">
    <property type="entry name" value="CAP10"/>
</dbReference>
<name>A0ABM1MRM7_NICVS</name>
<dbReference type="Pfam" id="PF05686">
    <property type="entry name" value="Glyco_transf_90"/>
    <property type="match status" value="1"/>
</dbReference>
<accession>A0ABM1MRM7</accession>
<organism evidence="10 11">
    <name type="scientific">Nicrophorus vespilloides</name>
    <name type="common">Boreal carrion beetle</name>
    <dbReference type="NCBI Taxonomy" id="110193"/>
    <lineage>
        <taxon>Eukaryota</taxon>
        <taxon>Metazoa</taxon>
        <taxon>Ecdysozoa</taxon>
        <taxon>Arthropoda</taxon>
        <taxon>Hexapoda</taxon>
        <taxon>Insecta</taxon>
        <taxon>Pterygota</taxon>
        <taxon>Neoptera</taxon>
        <taxon>Endopterygota</taxon>
        <taxon>Coleoptera</taxon>
        <taxon>Polyphaga</taxon>
        <taxon>Staphyliniformia</taxon>
        <taxon>Silphidae</taxon>
        <taxon>Nicrophorinae</taxon>
        <taxon>Nicrophorus</taxon>
    </lineage>
</organism>
<dbReference type="InterPro" id="IPR051091">
    <property type="entry name" value="O-Glucosyltr/Glycosyltrsf_90"/>
</dbReference>
<evidence type="ECO:0000256" key="7">
    <source>
        <dbReference type="SAM" id="Coils"/>
    </source>
</evidence>
<feature type="chain" id="PRO_5047000805" evidence="8">
    <location>
        <begin position="18"/>
        <end position="403"/>
    </location>
</feature>
<dbReference type="SMART" id="SM00672">
    <property type="entry name" value="CAP10"/>
    <property type="match status" value="1"/>
</dbReference>
<evidence type="ECO:0000256" key="3">
    <source>
        <dbReference type="ARBA" id="ARBA00010118"/>
    </source>
</evidence>
<dbReference type="PANTHER" id="PTHR12203">
    <property type="entry name" value="KDEL LYS-ASP-GLU-LEU CONTAINING - RELATED"/>
    <property type="match status" value="1"/>
</dbReference>
<evidence type="ECO:0000256" key="8">
    <source>
        <dbReference type="SAM" id="SignalP"/>
    </source>
</evidence>
<keyword evidence="5" id="KW-0808">Transferase</keyword>
<evidence type="ECO:0000313" key="10">
    <source>
        <dbReference type="Proteomes" id="UP000695000"/>
    </source>
</evidence>
<dbReference type="PANTHER" id="PTHR12203:SF35">
    <property type="entry name" value="PROTEIN O-GLUCOSYLTRANSFERASE 1"/>
    <property type="match status" value="1"/>
</dbReference>
<dbReference type="GeneID" id="108563144"/>
<keyword evidence="4" id="KW-0328">Glycosyltransferase</keyword>
<evidence type="ECO:0000256" key="1">
    <source>
        <dbReference type="ARBA" id="ARBA00004319"/>
    </source>
</evidence>
<evidence type="ECO:0000256" key="2">
    <source>
        <dbReference type="ARBA" id="ARBA00004922"/>
    </source>
</evidence>
<evidence type="ECO:0000256" key="5">
    <source>
        <dbReference type="ARBA" id="ARBA00022679"/>
    </source>
</evidence>
<keyword evidence="10" id="KW-1185">Reference proteome</keyword>
<evidence type="ECO:0000256" key="4">
    <source>
        <dbReference type="ARBA" id="ARBA00022676"/>
    </source>
</evidence>
<feature type="coiled-coil region" evidence="7">
    <location>
        <begin position="44"/>
        <end position="71"/>
    </location>
</feature>
<protein>
    <submittedName>
        <fullName evidence="11">O-glucosyltransferase rumi homolog</fullName>
    </submittedName>
</protein>
<comment type="similarity">
    <text evidence="3">Belongs to the glycosyltransferase 90 family.</text>
</comment>
<dbReference type="Proteomes" id="UP000695000">
    <property type="component" value="Unplaced"/>
</dbReference>
<feature type="signal peptide" evidence="8">
    <location>
        <begin position="1"/>
        <end position="17"/>
    </location>
</feature>
<keyword evidence="8" id="KW-0732">Signal</keyword>
<evidence type="ECO:0000313" key="11">
    <source>
        <dbReference type="RefSeq" id="XP_017777227.1"/>
    </source>
</evidence>
<comment type="function">
    <text evidence="6">Protein O-glucosyltransferase. Catalyzes the reaction that attaches glucose through an O-glycosidic linkage to a conserved serine residue found in the consensus sequence C-X-S-X-[PA]-C in epidermal growth factor-like repeats. Regulates Notch signaling by glucosylating Notch in the ER, glucosylation is required for the correct folding and cleavage of Notch.</text>
</comment>
<reference evidence="11" key="1">
    <citation type="submission" date="2025-08" db="UniProtKB">
        <authorList>
            <consortium name="RefSeq"/>
        </authorList>
    </citation>
    <scope>IDENTIFICATION</scope>
    <source>
        <tissue evidence="11">Whole Larva</tissue>
    </source>
</reference>
<evidence type="ECO:0000256" key="6">
    <source>
        <dbReference type="ARBA" id="ARBA00045690"/>
    </source>
</evidence>
<dbReference type="RefSeq" id="XP_017777227.1">
    <property type="nucleotide sequence ID" value="XM_017921738.1"/>
</dbReference>
<evidence type="ECO:0000259" key="9">
    <source>
        <dbReference type="SMART" id="SM00672"/>
    </source>
</evidence>
<gene>
    <name evidence="11" type="primary">LOC108563144</name>
</gene>
<proteinExistence type="inferred from homology"/>
<sequence length="403" mass="46626">MVFPAFVFVVVIALGACEEELCTSSKSGGSVCNKSSNGHHNKYGKEINTKYAQYENAIKKAQEEYENCDETKCNCHAGVISADLKRFKAGISKSMIQNVKSKGTKYQIINNRLYREKSCMFPARCIGIEHFLLQLLPKLPDMDLIINTRDWPQIAKNYGPFGPVFSFSKTSDYYDIMYPAWAFWEGGPAISLYPRGIGRWDQHRNELGKKSNETKWVDKSNLAFFRGSRTSAERDPLVLLSREFPELIDAQYTKNQAWKSEADTLHAQPATEISFKDHCNYKFLFNFRGVAASFRFKHVLLCKSLVFHVGNDWQEFFYSSLKPWVHYVPVKSNASRDELKILIEFFLENENLAKKIAENGFKMVWNNLKMKDVTCYWSKLLKRYAKLLQYQVTRDQDLIEISN</sequence>
<comment type="pathway">
    <text evidence="2">Protein modification; protein glycosylation.</text>
</comment>
<feature type="domain" description="Glycosyl transferase CAP10" evidence="9">
    <location>
        <begin position="138"/>
        <end position="391"/>
    </location>
</feature>
<comment type="subcellular location">
    <subcellularLocation>
        <location evidence="1">Endoplasmic reticulum lumen</location>
    </subcellularLocation>
</comment>
<keyword evidence="7" id="KW-0175">Coiled coil</keyword>